<evidence type="ECO:0000256" key="1">
    <source>
        <dbReference type="SAM" id="SignalP"/>
    </source>
</evidence>
<organism evidence="2 3">
    <name type="scientific">Babesia ovata</name>
    <dbReference type="NCBI Taxonomy" id="189622"/>
    <lineage>
        <taxon>Eukaryota</taxon>
        <taxon>Sar</taxon>
        <taxon>Alveolata</taxon>
        <taxon>Apicomplexa</taxon>
        <taxon>Aconoidasida</taxon>
        <taxon>Piroplasmida</taxon>
        <taxon>Babesiidae</taxon>
        <taxon>Babesia</taxon>
    </lineage>
</organism>
<evidence type="ECO:0000313" key="2">
    <source>
        <dbReference type="EMBL" id="GBE60072.1"/>
    </source>
</evidence>
<feature type="signal peptide" evidence="1">
    <location>
        <begin position="1"/>
        <end position="25"/>
    </location>
</feature>
<dbReference type="OrthoDB" id="365966at2759"/>
<accession>A0A2H6KAQ1</accession>
<comment type="caution">
    <text evidence="2">The sequence shown here is derived from an EMBL/GenBank/DDBJ whole genome shotgun (WGS) entry which is preliminary data.</text>
</comment>
<feature type="chain" id="PRO_5014183239" evidence="1">
    <location>
        <begin position="26"/>
        <end position="229"/>
    </location>
</feature>
<gene>
    <name evidence="2" type="ORF">BOVATA_015650</name>
</gene>
<dbReference type="RefSeq" id="XP_028866315.1">
    <property type="nucleotide sequence ID" value="XM_029010482.1"/>
</dbReference>
<dbReference type="GeneID" id="39873842"/>
<sequence>MSPSVFRSLVLVLLVATVGVLSVFGVVQVQTARGPNMKTPSHCPKGAECAFINELDKYHIHLGTYNKKGDEPLVITVHKSTLDETRAYAITALSQISTGYQWICVGILNAETHCQLKEGYQEFDKILTEEFMKHSMKHGQCGHGIITDPFVAQNAKTIANDIDAVIPEGDKAVTPSKTPSVGEPEISKATLSITPTVREGKYYVVFAYGSPFRGPKMVCFKEVIVKVLP</sequence>
<protein>
    <submittedName>
        <fullName evidence="2">Pilus assembly protein, putative</fullName>
    </submittedName>
</protein>
<dbReference type="Proteomes" id="UP000236319">
    <property type="component" value="Unassembled WGS sequence"/>
</dbReference>
<keyword evidence="1" id="KW-0732">Signal</keyword>
<dbReference type="VEuPathDB" id="PiroplasmaDB:BOVATA_015650"/>
<name>A0A2H6KAQ1_9APIC</name>
<reference evidence="2 3" key="1">
    <citation type="journal article" date="2017" name="BMC Genomics">
        <title>Whole-genome assembly of Babesia ovata and comparative genomics between closely related pathogens.</title>
        <authorList>
            <person name="Yamagishi J."/>
            <person name="Asada M."/>
            <person name="Hakimi H."/>
            <person name="Tanaka T.Q."/>
            <person name="Sugimoto C."/>
            <person name="Kawazu S."/>
        </authorList>
    </citation>
    <scope>NUCLEOTIDE SEQUENCE [LARGE SCALE GENOMIC DNA]</scope>
    <source>
        <strain evidence="2 3">Miyake</strain>
    </source>
</reference>
<dbReference type="AlphaFoldDB" id="A0A2H6KAQ1"/>
<evidence type="ECO:0000313" key="3">
    <source>
        <dbReference type="Proteomes" id="UP000236319"/>
    </source>
</evidence>
<dbReference type="EMBL" id="BDSA01000002">
    <property type="protein sequence ID" value="GBE60072.1"/>
    <property type="molecule type" value="Genomic_DNA"/>
</dbReference>
<proteinExistence type="predicted"/>
<keyword evidence="3" id="KW-1185">Reference proteome</keyword>